<proteinExistence type="predicted"/>
<organism evidence="1 2">
    <name type="scientific">Amycolatopsis eburnea</name>
    <dbReference type="NCBI Taxonomy" id="2267691"/>
    <lineage>
        <taxon>Bacteria</taxon>
        <taxon>Bacillati</taxon>
        <taxon>Actinomycetota</taxon>
        <taxon>Actinomycetes</taxon>
        <taxon>Pseudonocardiales</taxon>
        <taxon>Pseudonocardiaceae</taxon>
        <taxon>Amycolatopsis</taxon>
    </lineage>
</organism>
<dbReference type="RefSeq" id="WP_125311372.1">
    <property type="nucleotide sequence ID" value="NZ_RSEC01000048.1"/>
</dbReference>
<name>A0A3R9F5J9_9PSEU</name>
<gene>
    <name evidence="1" type="ORF">EIY87_22475</name>
</gene>
<evidence type="ECO:0000313" key="1">
    <source>
        <dbReference type="EMBL" id="RSD16413.1"/>
    </source>
</evidence>
<sequence length="87" mass="9816">MSYEFCKIYVRADSVDAVRRVLPDESSLDVLRNDDRLPLARSGDDFVRRPADPATVVRLVTQVLETLWRHAGGIARLRRPPRSPGTA</sequence>
<evidence type="ECO:0000313" key="2">
    <source>
        <dbReference type="Proteomes" id="UP000267081"/>
    </source>
</evidence>
<keyword evidence="2" id="KW-1185">Reference proteome</keyword>
<protein>
    <submittedName>
        <fullName evidence="1">Uncharacterized protein</fullName>
    </submittedName>
</protein>
<reference evidence="1 2" key="1">
    <citation type="submission" date="2018-12" db="EMBL/GenBank/DDBJ databases">
        <title>Amycolatopsis eburnea sp. nov. actinomycete associate with arbuscular mycorrhiza fungal spore.</title>
        <authorList>
            <person name="Lumyong S."/>
            <person name="Chaiya L."/>
        </authorList>
    </citation>
    <scope>NUCLEOTIDE SEQUENCE [LARGE SCALE GENOMIC DNA]</scope>
    <source>
        <strain evidence="1 2">GLM-1</strain>
    </source>
</reference>
<dbReference type="Proteomes" id="UP000267081">
    <property type="component" value="Unassembled WGS sequence"/>
</dbReference>
<comment type="caution">
    <text evidence="1">The sequence shown here is derived from an EMBL/GenBank/DDBJ whole genome shotgun (WGS) entry which is preliminary data.</text>
</comment>
<dbReference type="EMBL" id="RSEC01000048">
    <property type="protein sequence ID" value="RSD16413.1"/>
    <property type="molecule type" value="Genomic_DNA"/>
</dbReference>
<dbReference type="AlphaFoldDB" id="A0A3R9F5J9"/>
<accession>A0A3R9F5J9</accession>
<dbReference type="OrthoDB" id="470767at2"/>